<dbReference type="PANTHER" id="PTHR30055">
    <property type="entry name" value="HTH-TYPE TRANSCRIPTIONAL REGULATOR RUTR"/>
    <property type="match status" value="1"/>
</dbReference>
<feature type="domain" description="HTH tetR-type" evidence="5">
    <location>
        <begin position="1"/>
        <end position="61"/>
    </location>
</feature>
<name>A0ABX0YZS0_STRTL</name>
<dbReference type="InterPro" id="IPR036271">
    <property type="entry name" value="Tet_transcr_reg_TetR-rel_C_sf"/>
</dbReference>
<evidence type="ECO:0000256" key="3">
    <source>
        <dbReference type="ARBA" id="ARBA00023163"/>
    </source>
</evidence>
<dbReference type="PROSITE" id="PS50977">
    <property type="entry name" value="HTH_TETR_2"/>
    <property type="match status" value="1"/>
</dbReference>
<dbReference type="Pfam" id="PF00440">
    <property type="entry name" value="TetR_N"/>
    <property type="match status" value="1"/>
</dbReference>
<sequence>MDNRSKIIEAAAELLEASPTGQVATRSVAEKAGVQQPVIYRLFGDKDRLLAAVVDHGFEQYLGAKRAAEESADPVADLRRGWDQHTQFALEHPNLYHLMTAPGPTVAPRAIGEMRTLLRGVLERVAQAGRLAVEPGRAVEIVMSANTGVALALLARPDEQRDIGLSRQVREIVLAGVLTPGPAHRTPAESVTVPRAATTLAALLRSDPPESFTAAERALLAEWLTRLAQDTTTSQDTVTS</sequence>
<evidence type="ECO:0000256" key="2">
    <source>
        <dbReference type="ARBA" id="ARBA00023125"/>
    </source>
</evidence>
<keyword evidence="2 4" id="KW-0238">DNA-binding</keyword>
<evidence type="ECO:0000256" key="1">
    <source>
        <dbReference type="ARBA" id="ARBA00023015"/>
    </source>
</evidence>
<protein>
    <submittedName>
        <fullName evidence="6">TetR/AcrR family transcriptional regulator</fullName>
    </submittedName>
</protein>
<accession>A0ABX0YZS0</accession>
<keyword evidence="1" id="KW-0805">Transcription regulation</keyword>
<dbReference type="PANTHER" id="PTHR30055:SF234">
    <property type="entry name" value="HTH-TYPE TRANSCRIPTIONAL REGULATOR BETI"/>
    <property type="match status" value="1"/>
</dbReference>
<dbReference type="Proteomes" id="UP000635996">
    <property type="component" value="Unassembled WGS sequence"/>
</dbReference>
<dbReference type="PRINTS" id="PR00455">
    <property type="entry name" value="HTHTETR"/>
</dbReference>
<reference evidence="6 7" key="1">
    <citation type="submission" date="2020-03" db="EMBL/GenBank/DDBJ databases">
        <title>WGS of actinomycetes isolated from Thailand.</title>
        <authorList>
            <person name="Thawai C."/>
        </authorList>
    </citation>
    <scope>NUCLEOTIDE SEQUENCE [LARGE SCALE GENOMIC DNA]</scope>
    <source>
        <strain evidence="6 7">NBRC 13905</strain>
    </source>
</reference>
<keyword evidence="3" id="KW-0804">Transcription</keyword>
<proteinExistence type="predicted"/>
<dbReference type="SUPFAM" id="SSF48498">
    <property type="entry name" value="Tetracyclin repressor-like, C-terminal domain"/>
    <property type="match status" value="1"/>
</dbReference>
<comment type="caution">
    <text evidence="6">The sequence shown here is derived from an EMBL/GenBank/DDBJ whole genome shotgun (WGS) entry which is preliminary data.</text>
</comment>
<dbReference type="EMBL" id="JAATEL010000024">
    <property type="protein sequence ID" value="NJP16639.1"/>
    <property type="molecule type" value="Genomic_DNA"/>
</dbReference>
<dbReference type="SUPFAM" id="SSF46689">
    <property type="entry name" value="Homeodomain-like"/>
    <property type="match status" value="1"/>
</dbReference>
<evidence type="ECO:0000256" key="4">
    <source>
        <dbReference type="PROSITE-ProRule" id="PRU00335"/>
    </source>
</evidence>
<dbReference type="RefSeq" id="WP_125497252.1">
    <property type="nucleotide sequence ID" value="NZ_BMVZ01000001.1"/>
</dbReference>
<dbReference type="InterPro" id="IPR050109">
    <property type="entry name" value="HTH-type_TetR-like_transc_reg"/>
</dbReference>
<evidence type="ECO:0000313" key="7">
    <source>
        <dbReference type="Proteomes" id="UP000635996"/>
    </source>
</evidence>
<dbReference type="InterPro" id="IPR009057">
    <property type="entry name" value="Homeodomain-like_sf"/>
</dbReference>
<evidence type="ECO:0000313" key="6">
    <source>
        <dbReference type="EMBL" id="NJP16639.1"/>
    </source>
</evidence>
<keyword evidence="7" id="KW-1185">Reference proteome</keyword>
<feature type="DNA-binding region" description="H-T-H motif" evidence="4">
    <location>
        <begin position="24"/>
        <end position="43"/>
    </location>
</feature>
<dbReference type="InterPro" id="IPR001647">
    <property type="entry name" value="HTH_TetR"/>
</dbReference>
<evidence type="ECO:0000259" key="5">
    <source>
        <dbReference type="PROSITE" id="PS50977"/>
    </source>
</evidence>
<gene>
    <name evidence="6" type="ORF">HCJ95_20765</name>
</gene>
<organism evidence="6 7">
    <name type="scientific">Streptomyces thermoviolaceus subsp. thermoviolaceus</name>
    <dbReference type="NCBI Taxonomy" id="66860"/>
    <lineage>
        <taxon>Bacteria</taxon>
        <taxon>Bacillati</taxon>
        <taxon>Actinomycetota</taxon>
        <taxon>Actinomycetes</taxon>
        <taxon>Kitasatosporales</taxon>
        <taxon>Streptomycetaceae</taxon>
        <taxon>Streptomyces</taxon>
    </lineage>
</organism>
<dbReference type="Gene3D" id="1.10.357.10">
    <property type="entry name" value="Tetracycline Repressor, domain 2"/>
    <property type="match status" value="1"/>
</dbReference>